<evidence type="ECO:0000259" key="5">
    <source>
        <dbReference type="PROSITE" id="PS50931"/>
    </source>
</evidence>
<accession>A0ABW7IZE2</accession>
<comment type="caution">
    <text evidence="6">The sequence shown here is derived from an EMBL/GenBank/DDBJ whole genome shotgun (WGS) entry which is preliminary data.</text>
</comment>
<name>A0ABW7IZE2_9VIBR</name>
<keyword evidence="3" id="KW-0238">DNA-binding</keyword>
<dbReference type="PROSITE" id="PS50931">
    <property type="entry name" value="HTH_LYSR"/>
    <property type="match status" value="1"/>
</dbReference>
<dbReference type="InterPro" id="IPR050389">
    <property type="entry name" value="LysR-type_TF"/>
</dbReference>
<dbReference type="InterPro" id="IPR005119">
    <property type="entry name" value="LysR_subst-bd"/>
</dbReference>
<dbReference type="Proteomes" id="UP001607151">
    <property type="component" value="Unassembled WGS sequence"/>
</dbReference>
<gene>
    <name evidence="6" type="ORF">ACGRQ9_15525</name>
</gene>
<evidence type="ECO:0000313" key="6">
    <source>
        <dbReference type="EMBL" id="MFH0266857.1"/>
    </source>
</evidence>
<proteinExistence type="inferred from homology"/>
<dbReference type="Gene3D" id="3.40.190.10">
    <property type="entry name" value="Periplasmic binding protein-like II"/>
    <property type="match status" value="2"/>
</dbReference>
<dbReference type="InterPro" id="IPR036388">
    <property type="entry name" value="WH-like_DNA-bd_sf"/>
</dbReference>
<keyword evidence="7" id="KW-1185">Reference proteome</keyword>
<dbReference type="Gene3D" id="1.10.10.10">
    <property type="entry name" value="Winged helix-like DNA-binding domain superfamily/Winged helix DNA-binding domain"/>
    <property type="match status" value="1"/>
</dbReference>
<comment type="similarity">
    <text evidence="1">Belongs to the LysR transcriptional regulatory family.</text>
</comment>
<dbReference type="RefSeq" id="WP_394608472.1">
    <property type="nucleotide sequence ID" value="NZ_JBIHSJ010000004.1"/>
</dbReference>
<protein>
    <submittedName>
        <fullName evidence="6">LysR family transcriptional regulator</fullName>
    </submittedName>
</protein>
<dbReference type="InterPro" id="IPR036390">
    <property type="entry name" value="WH_DNA-bd_sf"/>
</dbReference>
<dbReference type="Pfam" id="PF00126">
    <property type="entry name" value="HTH_1"/>
    <property type="match status" value="1"/>
</dbReference>
<evidence type="ECO:0000313" key="7">
    <source>
        <dbReference type="Proteomes" id="UP001607151"/>
    </source>
</evidence>
<evidence type="ECO:0000256" key="3">
    <source>
        <dbReference type="ARBA" id="ARBA00023125"/>
    </source>
</evidence>
<reference evidence="6 7" key="1">
    <citation type="submission" date="2024-10" db="EMBL/GenBank/DDBJ databases">
        <authorList>
            <person name="Yibar A."/>
            <person name="Saticioglu I.B."/>
            <person name="Duman M."/>
            <person name="Ajmi N."/>
            <person name="Gurler F."/>
            <person name="Ay H."/>
            <person name="Onuk E."/>
            <person name="Guler S."/>
            <person name="Romalde J.L."/>
        </authorList>
    </citation>
    <scope>NUCLEOTIDE SEQUENCE [LARGE SCALE GENOMIC DNA]</scope>
    <source>
        <strain evidence="6 7">14-MA-B</strain>
    </source>
</reference>
<sequence length="313" mass="35624">MKSADLNLIPIFIVIYEELNLSKAAKRLGISQPAVSKALKRLRDVYDDPLFHRSSLGVEPTSFAMDIYPSFQAALDNFNSTLFASSEFDPKVSNKTFSIACVSGVGIELFNHCIQQMQDSAPNINFEIHPLFTQDYESDLRLQRYDLIIDLTPSSRSNLKHEVLFSEKGCVVCRKGHPRLINNTLTYQAFFAEEHVAFSQWKVRGSVLSNEHMKFIEMRNIRHRVPGAAEMLSLIAATDFIGILPASTVRSFQGIYPVKLLALPFDKSEVTFSAIWHPSRTKDTAHQWLREQIHKALDHKNQDEKYPLGEVEH</sequence>
<evidence type="ECO:0000256" key="1">
    <source>
        <dbReference type="ARBA" id="ARBA00009437"/>
    </source>
</evidence>
<dbReference type="PANTHER" id="PTHR30118:SF6">
    <property type="entry name" value="HTH-TYPE TRANSCRIPTIONAL REGULATOR LEUO"/>
    <property type="match status" value="1"/>
</dbReference>
<feature type="domain" description="HTH lysR-type" evidence="5">
    <location>
        <begin position="1"/>
        <end position="61"/>
    </location>
</feature>
<evidence type="ECO:0000256" key="2">
    <source>
        <dbReference type="ARBA" id="ARBA00023015"/>
    </source>
</evidence>
<dbReference type="PRINTS" id="PR00039">
    <property type="entry name" value="HTHLYSR"/>
</dbReference>
<dbReference type="InterPro" id="IPR000847">
    <property type="entry name" value="LysR_HTH_N"/>
</dbReference>
<dbReference type="SUPFAM" id="SSF46785">
    <property type="entry name" value="Winged helix' DNA-binding domain"/>
    <property type="match status" value="1"/>
</dbReference>
<evidence type="ECO:0000256" key="4">
    <source>
        <dbReference type="ARBA" id="ARBA00023163"/>
    </source>
</evidence>
<dbReference type="PANTHER" id="PTHR30118">
    <property type="entry name" value="HTH-TYPE TRANSCRIPTIONAL REGULATOR LEUO-RELATED"/>
    <property type="match status" value="1"/>
</dbReference>
<dbReference type="EMBL" id="JBIHSN010000003">
    <property type="protein sequence ID" value="MFH0266857.1"/>
    <property type="molecule type" value="Genomic_DNA"/>
</dbReference>
<organism evidence="6 7">
    <name type="scientific">Vibrio rumoiensis</name>
    <dbReference type="NCBI Taxonomy" id="76258"/>
    <lineage>
        <taxon>Bacteria</taxon>
        <taxon>Pseudomonadati</taxon>
        <taxon>Pseudomonadota</taxon>
        <taxon>Gammaproteobacteria</taxon>
        <taxon>Vibrionales</taxon>
        <taxon>Vibrionaceae</taxon>
        <taxon>Vibrio</taxon>
    </lineage>
</organism>
<dbReference type="Pfam" id="PF03466">
    <property type="entry name" value="LysR_substrate"/>
    <property type="match status" value="1"/>
</dbReference>
<keyword evidence="2" id="KW-0805">Transcription regulation</keyword>
<keyword evidence="4" id="KW-0804">Transcription</keyword>
<dbReference type="SUPFAM" id="SSF53850">
    <property type="entry name" value="Periplasmic binding protein-like II"/>
    <property type="match status" value="1"/>
</dbReference>